<evidence type="ECO:0000313" key="2">
    <source>
        <dbReference type="EMBL" id="GFK94696.1"/>
    </source>
</evidence>
<sequence length="88" mass="9469">MELLAVIVIAYVMLYLVEVYLGGTLPCPTEGARLCQRLPKREFFGRVLPLAAAGLGIPLSFAHPWAILLVVGAAVLFLAYGRGKDAAR</sequence>
<evidence type="ECO:0000313" key="3">
    <source>
        <dbReference type="Proteomes" id="UP000494245"/>
    </source>
</evidence>
<name>A0A6V8LY03_9BACT</name>
<keyword evidence="3" id="KW-1185">Reference proteome</keyword>
<proteinExistence type="predicted"/>
<dbReference type="RefSeq" id="WP_173085009.1">
    <property type="nucleotide sequence ID" value="NZ_BLTE01000011.1"/>
</dbReference>
<evidence type="ECO:0000256" key="1">
    <source>
        <dbReference type="SAM" id="Phobius"/>
    </source>
</evidence>
<feature type="transmembrane region" description="Helical" evidence="1">
    <location>
        <begin position="6"/>
        <end position="23"/>
    </location>
</feature>
<dbReference type="AlphaFoldDB" id="A0A6V8LY03"/>
<dbReference type="Proteomes" id="UP000494245">
    <property type="component" value="Unassembled WGS sequence"/>
</dbReference>
<dbReference type="EMBL" id="BLTE01000011">
    <property type="protein sequence ID" value="GFK94696.1"/>
    <property type="molecule type" value="Genomic_DNA"/>
</dbReference>
<reference evidence="2 3" key="2">
    <citation type="submission" date="2020-05" db="EMBL/GenBank/DDBJ databases">
        <title>Draft genome sequence of Desulfovibrio sp. strainFSS-1.</title>
        <authorList>
            <person name="Shimoshige H."/>
            <person name="Kobayashi H."/>
            <person name="Maekawa T."/>
        </authorList>
    </citation>
    <scope>NUCLEOTIDE SEQUENCE [LARGE SCALE GENOMIC DNA]</scope>
    <source>
        <strain evidence="2 3">SIID29052-01</strain>
    </source>
</reference>
<accession>A0A6V8LY03</accession>
<comment type="caution">
    <text evidence="2">The sequence shown here is derived from an EMBL/GenBank/DDBJ whole genome shotgun (WGS) entry which is preliminary data.</text>
</comment>
<keyword evidence="1" id="KW-0812">Transmembrane</keyword>
<gene>
    <name evidence="2" type="ORF">NNJEOMEG_02543</name>
</gene>
<organism evidence="2 3">
    <name type="scientific">Fundidesulfovibrio magnetotacticus</name>
    <dbReference type="NCBI Taxonomy" id="2730080"/>
    <lineage>
        <taxon>Bacteria</taxon>
        <taxon>Pseudomonadati</taxon>
        <taxon>Thermodesulfobacteriota</taxon>
        <taxon>Desulfovibrionia</taxon>
        <taxon>Desulfovibrionales</taxon>
        <taxon>Desulfovibrionaceae</taxon>
        <taxon>Fundidesulfovibrio</taxon>
    </lineage>
</organism>
<protein>
    <submittedName>
        <fullName evidence="2">Uncharacterized protein</fullName>
    </submittedName>
</protein>
<keyword evidence="1" id="KW-0472">Membrane</keyword>
<feature type="transmembrane region" description="Helical" evidence="1">
    <location>
        <begin position="65"/>
        <end position="81"/>
    </location>
</feature>
<keyword evidence="1" id="KW-1133">Transmembrane helix</keyword>
<reference evidence="2 3" key="1">
    <citation type="submission" date="2020-04" db="EMBL/GenBank/DDBJ databases">
        <authorList>
            <consortium name="Desulfovibrio sp. FSS-1 genome sequencing consortium"/>
            <person name="Shimoshige H."/>
            <person name="Kobayashi H."/>
            <person name="Maekawa T."/>
        </authorList>
    </citation>
    <scope>NUCLEOTIDE SEQUENCE [LARGE SCALE GENOMIC DNA]</scope>
    <source>
        <strain evidence="2 3">SIID29052-01</strain>
    </source>
</reference>